<dbReference type="PANTHER" id="PTHR30012:SF0">
    <property type="entry name" value="TYPE II SECRETION SYSTEM PROTEIN F-RELATED"/>
    <property type="match status" value="1"/>
</dbReference>
<dbReference type="AlphaFoldDB" id="A0A1F4U311"/>
<name>A0A1F4U311_UNCSA</name>
<evidence type="ECO:0000313" key="11">
    <source>
        <dbReference type="Proteomes" id="UP000179242"/>
    </source>
</evidence>
<keyword evidence="4" id="KW-0997">Cell inner membrane</keyword>
<sequence length="405" mass="44945">MNKYIYKARNEIGELVEGELNSVSAEAASLELTKKKLTPVTVEAKGLIFDFASLSYFFYRIKTRDLSIFFKQIGTIFSAGVPLFETLTAVEEQVTDNNLKKVIGRIKDDIESGSSFSQALSKHPRVFSHLLVAMVEAGEKGGVLGDVLKRISNFLEKESSFQQKIKSALRYPILVLSVLGVGFIIAVTQIIPNFKGVFASFGSDLPLPTQILLQINTVFTVYWWLILIFAFLLYAAFKMFLGSYFGRRFWDRMMLTLPVIGTLNTKLSLARFFNMLSAMLDSGITIVYSLSVTADTADNRILSDAINDIQKEIIAGGSLSLAMKKHRLFPGTSVHMAAIGEKSGNLSEMLSKTAAYFDEEADYVVSNLMTLLEPFLIFIMALLVALLALGIFMPMWDLNSAVMGN</sequence>
<reference evidence="10 11" key="1">
    <citation type="journal article" date="2016" name="Nat. Commun.">
        <title>Thousands of microbial genomes shed light on interconnected biogeochemical processes in an aquifer system.</title>
        <authorList>
            <person name="Anantharaman K."/>
            <person name="Brown C.T."/>
            <person name="Hug L.A."/>
            <person name="Sharon I."/>
            <person name="Castelle C.J."/>
            <person name="Probst A.J."/>
            <person name="Thomas B.C."/>
            <person name="Singh A."/>
            <person name="Wilkins M.J."/>
            <person name="Karaoz U."/>
            <person name="Brodie E.L."/>
            <person name="Williams K.H."/>
            <person name="Hubbard S.S."/>
            <person name="Banfield J.F."/>
        </authorList>
    </citation>
    <scope>NUCLEOTIDE SEQUENCE [LARGE SCALE GENOMIC DNA]</scope>
</reference>
<comment type="subcellular location">
    <subcellularLocation>
        <location evidence="1">Cell inner membrane</location>
        <topology evidence="1">Multi-pass membrane protein</topology>
    </subcellularLocation>
</comment>
<evidence type="ECO:0000313" key="10">
    <source>
        <dbReference type="EMBL" id="OGC39271.1"/>
    </source>
</evidence>
<dbReference type="InterPro" id="IPR018076">
    <property type="entry name" value="T2SS_GspF_dom"/>
</dbReference>
<accession>A0A1F4U311</accession>
<dbReference type="GO" id="GO:0005886">
    <property type="term" value="C:plasma membrane"/>
    <property type="evidence" value="ECO:0007669"/>
    <property type="project" value="UniProtKB-SubCell"/>
</dbReference>
<evidence type="ECO:0000259" key="9">
    <source>
        <dbReference type="Pfam" id="PF00482"/>
    </source>
</evidence>
<proteinExistence type="inferred from homology"/>
<comment type="caution">
    <text evidence="10">The sequence shown here is derived from an EMBL/GenBank/DDBJ whole genome shotgun (WGS) entry which is preliminary data.</text>
</comment>
<keyword evidence="3" id="KW-1003">Cell membrane</keyword>
<evidence type="ECO:0000256" key="7">
    <source>
        <dbReference type="ARBA" id="ARBA00023136"/>
    </source>
</evidence>
<evidence type="ECO:0000256" key="4">
    <source>
        <dbReference type="ARBA" id="ARBA00022519"/>
    </source>
</evidence>
<gene>
    <name evidence="10" type="ORF">A2438_07075</name>
</gene>
<organism evidence="10 11">
    <name type="scientific">candidate division WOR-1 bacterium RIFOXYC2_FULL_46_14</name>
    <dbReference type="NCBI Taxonomy" id="1802587"/>
    <lineage>
        <taxon>Bacteria</taxon>
        <taxon>Bacillati</taxon>
        <taxon>Saganbacteria</taxon>
    </lineage>
</organism>
<evidence type="ECO:0000256" key="5">
    <source>
        <dbReference type="ARBA" id="ARBA00022692"/>
    </source>
</evidence>
<feature type="transmembrane region" description="Helical" evidence="8">
    <location>
        <begin position="211"/>
        <end position="237"/>
    </location>
</feature>
<evidence type="ECO:0000256" key="1">
    <source>
        <dbReference type="ARBA" id="ARBA00004429"/>
    </source>
</evidence>
<keyword evidence="6 8" id="KW-1133">Transmembrane helix</keyword>
<keyword evidence="7 8" id="KW-0472">Membrane</keyword>
<dbReference type="Proteomes" id="UP000179242">
    <property type="component" value="Unassembled WGS sequence"/>
</dbReference>
<feature type="transmembrane region" description="Helical" evidence="8">
    <location>
        <begin position="171"/>
        <end position="191"/>
    </location>
</feature>
<keyword evidence="5 8" id="KW-0812">Transmembrane</keyword>
<protein>
    <recommendedName>
        <fullName evidence="9">Type II secretion system protein GspF domain-containing protein</fullName>
    </recommendedName>
</protein>
<feature type="domain" description="Type II secretion system protein GspF" evidence="9">
    <location>
        <begin position="69"/>
        <end position="192"/>
    </location>
</feature>
<dbReference type="PANTHER" id="PTHR30012">
    <property type="entry name" value="GENERAL SECRETION PATHWAY PROTEIN"/>
    <property type="match status" value="1"/>
</dbReference>
<dbReference type="FunFam" id="1.20.81.30:FF:000001">
    <property type="entry name" value="Type II secretion system protein F"/>
    <property type="match status" value="2"/>
</dbReference>
<dbReference type="Pfam" id="PF00482">
    <property type="entry name" value="T2SSF"/>
    <property type="match status" value="2"/>
</dbReference>
<evidence type="ECO:0000256" key="6">
    <source>
        <dbReference type="ARBA" id="ARBA00022989"/>
    </source>
</evidence>
<comment type="similarity">
    <text evidence="2">Belongs to the GSP F family.</text>
</comment>
<dbReference type="InterPro" id="IPR042094">
    <property type="entry name" value="T2SS_GspF_sf"/>
</dbReference>
<feature type="domain" description="Type II secretion system protein GspF" evidence="9">
    <location>
        <begin position="272"/>
        <end position="394"/>
    </location>
</feature>
<dbReference type="Gene3D" id="1.20.81.30">
    <property type="entry name" value="Type II secretion system (T2SS), domain F"/>
    <property type="match status" value="2"/>
</dbReference>
<feature type="transmembrane region" description="Helical" evidence="8">
    <location>
        <begin position="375"/>
        <end position="396"/>
    </location>
</feature>
<evidence type="ECO:0000256" key="2">
    <source>
        <dbReference type="ARBA" id="ARBA00005745"/>
    </source>
</evidence>
<dbReference type="InterPro" id="IPR003004">
    <property type="entry name" value="GspF/PilC"/>
</dbReference>
<dbReference type="PRINTS" id="PR00812">
    <property type="entry name" value="BCTERIALGSPF"/>
</dbReference>
<evidence type="ECO:0000256" key="3">
    <source>
        <dbReference type="ARBA" id="ARBA00022475"/>
    </source>
</evidence>
<dbReference type="EMBL" id="MEUJ01000011">
    <property type="protein sequence ID" value="OGC39271.1"/>
    <property type="molecule type" value="Genomic_DNA"/>
</dbReference>
<evidence type="ECO:0000256" key="8">
    <source>
        <dbReference type="SAM" id="Phobius"/>
    </source>
</evidence>